<dbReference type="InterPro" id="IPR051013">
    <property type="entry name" value="MBL_superfamily_lactonases"/>
</dbReference>
<dbReference type="SUPFAM" id="SSF56281">
    <property type="entry name" value="Metallo-hydrolase/oxidoreductase"/>
    <property type="match status" value="1"/>
</dbReference>
<comment type="cofactor">
    <cofactor evidence="1">
        <name>Zn(2+)</name>
        <dbReference type="ChEBI" id="CHEBI:29105"/>
    </cofactor>
</comment>
<evidence type="ECO:0000313" key="8">
    <source>
        <dbReference type="Proteomes" id="UP000203589"/>
    </source>
</evidence>
<proteinExistence type="inferred from homology"/>
<keyword evidence="3" id="KW-0479">Metal-binding</keyword>
<name>A0A222E4V8_9RHOB</name>
<reference evidence="7 8" key="1">
    <citation type="submission" date="2017-07" db="EMBL/GenBank/DDBJ databases">
        <title>Genome Sequence of Antarctobacter heliothermus Strain SMS3 Isolated from a culture of the Diatom Skeletonema marinoi.</title>
        <authorList>
            <person name="Topel M."/>
            <person name="Pinder M.I.M."/>
            <person name="Johansson O.N."/>
            <person name="Kourtchenko O."/>
            <person name="Godhe A."/>
            <person name="Clarke A.K."/>
        </authorList>
    </citation>
    <scope>NUCLEOTIDE SEQUENCE [LARGE SCALE GENOMIC DNA]</scope>
    <source>
        <strain evidence="7 8">SMS3</strain>
    </source>
</reference>
<evidence type="ECO:0000313" key="7">
    <source>
        <dbReference type="EMBL" id="ASP21170.1"/>
    </source>
</evidence>
<organism evidence="7 8">
    <name type="scientific">Antarctobacter heliothermus</name>
    <dbReference type="NCBI Taxonomy" id="74033"/>
    <lineage>
        <taxon>Bacteria</taxon>
        <taxon>Pseudomonadati</taxon>
        <taxon>Pseudomonadota</taxon>
        <taxon>Alphaproteobacteria</taxon>
        <taxon>Rhodobacterales</taxon>
        <taxon>Roseobacteraceae</taxon>
        <taxon>Antarctobacter</taxon>
    </lineage>
</organism>
<feature type="domain" description="Metallo-beta-lactamase" evidence="6">
    <location>
        <begin position="43"/>
        <end position="243"/>
    </location>
</feature>
<keyword evidence="4 7" id="KW-0378">Hydrolase</keyword>
<dbReference type="Proteomes" id="UP000203589">
    <property type="component" value="Chromosome"/>
</dbReference>
<evidence type="ECO:0000256" key="4">
    <source>
        <dbReference type="ARBA" id="ARBA00022801"/>
    </source>
</evidence>
<dbReference type="CDD" id="cd07729">
    <property type="entry name" value="AHL_lactonase_MBL-fold"/>
    <property type="match status" value="1"/>
</dbReference>
<accession>A0A222E4V8</accession>
<sequence length="277" mass="30540">MLCAGGPMSDWEVYAVCYADRVARVRADSFIFDDNHDAPHPMEYFVWLLRRGEEVILVDTGYDDAEAQARGRPIRLDPGAALAPLGVTPEDVTQVIVTHLHYDHAGGLHLFPNATLHLQAAEMAYATGPCMCHDVLRMPFTADHVCEAVRRLYAGKVIFHDGEAQVAEGVTVHCIGGHSRGLQAVRVRTQAGWMVLASDAAHFYENVWLHKPFPIVVDLQNMLDGFETLKRLASSRELVVPGHDPLVRRLFPAGPAAHVTRLDPGPQEVISPALFTL</sequence>
<evidence type="ECO:0000259" key="6">
    <source>
        <dbReference type="SMART" id="SM00849"/>
    </source>
</evidence>
<evidence type="ECO:0000256" key="3">
    <source>
        <dbReference type="ARBA" id="ARBA00022723"/>
    </source>
</evidence>
<keyword evidence="8" id="KW-1185">Reference proteome</keyword>
<dbReference type="GO" id="GO:0046872">
    <property type="term" value="F:metal ion binding"/>
    <property type="evidence" value="ECO:0007669"/>
    <property type="project" value="UniProtKB-KW"/>
</dbReference>
<dbReference type="EMBL" id="CP022540">
    <property type="protein sequence ID" value="ASP21170.1"/>
    <property type="molecule type" value="Genomic_DNA"/>
</dbReference>
<evidence type="ECO:0000256" key="5">
    <source>
        <dbReference type="ARBA" id="ARBA00022833"/>
    </source>
</evidence>
<evidence type="ECO:0000256" key="2">
    <source>
        <dbReference type="ARBA" id="ARBA00007749"/>
    </source>
</evidence>
<dbReference type="EC" id="3.1.1.81" evidence="7"/>
<dbReference type="KEGG" id="aht:ANTHELSMS3_02506"/>
<evidence type="ECO:0000256" key="1">
    <source>
        <dbReference type="ARBA" id="ARBA00001947"/>
    </source>
</evidence>
<dbReference type="PANTHER" id="PTHR42978">
    <property type="entry name" value="QUORUM-QUENCHING LACTONASE YTNP-RELATED-RELATED"/>
    <property type="match status" value="1"/>
</dbReference>
<dbReference type="InterPro" id="IPR036866">
    <property type="entry name" value="RibonucZ/Hydroxyglut_hydro"/>
</dbReference>
<dbReference type="GO" id="GO:0102007">
    <property type="term" value="F:acyl-L-homoserine-lactone lactonohydrolase activity"/>
    <property type="evidence" value="ECO:0007669"/>
    <property type="project" value="UniProtKB-EC"/>
</dbReference>
<dbReference type="Gene3D" id="3.60.15.10">
    <property type="entry name" value="Ribonuclease Z/Hydroxyacylglutathione hydrolase-like"/>
    <property type="match status" value="1"/>
</dbReference>
<dbReference type="InterPro" id="IPR001279">
    <property type="entry name" value="Metallo-B-lactamas"/>
</dbReference>
<comment type="similarity">
    <text evidence="2">Belongs to the metallo-beta-lactamase superfamily.</text>
</comment>
<dbReference type="PANTHER" id="PTHR42978:SF7">
    <property type="entry name" value="METALLO-HYDROLASE RV2300C-RELATED"/>
    <property type="match status" value="1"/>
</dbReference>
<dbReference type="AlphaFoldDB" id="A0A222E4V8"/>
<protein>
    <submittedName>
        <fullName evidence="7">N-acyl homoserine lactonase</fullName>
        <ecNumber evidence="7">3.1.1.81</ecNumber>
    </submittedName>
</protein>
<keyword evidence="5" id="KW-0862">Zinc</keyword>
<dbReference type="SMART" id="SM00849">
    <property type="entry name" value="Lactamase_B"/>
    <property type="match status" value="1"/>
</dbReference>
<dbReference type="Pfam" id="PF00753">
    <property type="entry name" value="Lactamase_B"/>
    <property type="match status" value="1"/>
</dbReference>
<gene>
    <name evidence="7" type="ORF">ANTHELSMS3_02506</name>
</gene>